<dbReference type="Ensembl" id="ENSNLET00000058769.1">
    <property type="protein sequence ID" value="ENSNLEP00000028972.1"/>
    <property type="gene ID" value="ENSNLEG00000027621.1"/>
</dbReference>
<evidence type="ECO:0000313" key="7">
    <source>
        <dbReference type="Proteomes" id="UP000001073"/>
    </source>
</evidence>
<dbReference type="InParanoid" id="A0A2I3GCF1"/>
<dbReference type="InterPro" id="IPR004241">
    <property type="entry name" value="Atg8-like"/>
</dbReference>
<dbReference type="GO" id="GO:0031625">
    <property type="term" value="F:ubiquitin protein ligase binding"/>
    <property type="evidence" value="ECO:0007669"/>
    <property type="project" value="UniProtKB-ARBA"/>
</dbReference>
<reference evidence="6 7" key="1">
    <citation type="submission" date="2012-10" db="EMBL/GenBank/DDBJ databases">
        <authorList>
            <consortium name="Gibbon Genome Sequencing Consortium"/>
        </authorList>
    </citation>
    <scope>NUCLEOTIDE SEQUENCE [LARGE SCALE GENOMIC DNA]</scope>
</reference>
<comment type="similarity">
    <text evidence="2 5">Belongs to the ATG8 family.</text>
</comment>
<evidence type="ECO:0000256" key="1">
    <source>
        <dbReference type="ARBA" id="ARBA00004370"/>
    </source>
</evidence>
<protein>
    <submittedName>
        <fullName evidence="6">Uncharacterized protein</fullName>
    </submittedName>
</protein>
<dbReference type="EMBL" id="ADFV01075343">
    <property type="status" value="NOT_ANNOTATED_CDS"/>
    <property type="molecule type" value="Genomic_DNA"/>
</dbReference>
<evidence type="ECO:0000256" key="2">
    <source>
        <dbReference type="ARBA" id="ARBA00007293"/>
    </source>
</evidence>
<dbReference type="GO" id="GO:0006914">
    <property type="term" value="P:autophagy"/>
    <property type="evidence" value="ECO:0007669"/>
    <property type="project" value="UniProtKB-KW"/>
</dbReference>
<evidence type="ECO:0000256" key="5">
    <source>
        <dbReference type="RuleBase" id="RU004384"/>
    </source>
</evidence>
<organism evidence="6 7">
    <name type="scientific">Nomascus leucogenys</name>
    <name type="common">Northern white-cheeked gibbon</name>
    <name type="synonym">Hylobates leucogenys</name>
    <dbReference type="NCBI Taxonomy" id="61853"/>
    <lineage>
        <taxon>Eukaryota</taxon>
        <taxon>Metazoa</taxon>
        <taxon>Chordata</taxon>
        <taxon>Craniata</taxon>
        <taxon>Vertebrata</taxon>
        <taxon>Euteleostomi</taxon>
        <taxon>Mammalia</taxon>
        <taxon>Eutheria</taxon>
        <taxon>Euarchontoglires</taxon>
        <taxon>Primates</taxon>
        <taxon>Haplorrhini</taxon>
        <taxon>Catarrhini</taxon>
        <taxon>Hylobatidae</taxon>
        <taxon>Nomascus</taxon>
    </lineage>
</organism>
<keyword evidence="3" id="KW-0472">Membrane</keyword>
<dbReference type="AlphaFoldDB" id="A0A2I3GCF1"/>
<comment type="subcellular location">
    <subcellularLocation>
        <location evidence="1">Membrane</location>
    </subcellularLocation>
</comment>
<evidence type="ECO:0000313" key="6">
    <source>
        <dbReference type="Ensembl" id="ENSNLEP00000028972.1"/>
    </source>
</evidence>
<evidence type="ECO:0000256" key="4">
    <source>
        <dbReference type="ARBA" id="ARBA00023288"/>
    </source>
</evidence>
<keyword evidence="7" id="KW-1185">Reference proteome</keyword>
<dbReference type="GO" id="GO:0005543">
    <property type="term" value="F:phospholipid binding"/>
    <property type="evidence" value="ECO:0007669"/>
    <property type="project" value="UniProtKB-ARBA"/>
</dbReference>
<dbReference type="Proteomes" id="UP000001073">
    <property type="component" value="Chromosome 5"/>
</dbReference>
<dbReference type="STRING" id="61853.ENSNLEP00000028972"/>
<reference evidence="6" key="3">
    <citation type="submission" date="2025-09" db="UniProtKB">
        <authorList>
            <consortium name="Ensembl"/>
        </authorList>
    </citation>
    <scope>IDENTIFICATION</scope>
</reference>
<name>A0A2I3GCF1_NOMLE</name>
<proteinExistence type="inferred from homology"/>
<dbReference type="GO" id="GO:0016020">
    <property type="term" value="C:membrane"/>
    <property type="evidence" value="ECO:0007669"/>
    <property type="project" value="UniProtKB-SubCell"/>
</dbReference>
<accession>A0A2I3GCF1</accession>
<dbReference type="InterPro" id="IPR029071">
    <property type="entry name" value="Ubiquitin-like_domsf"/>
</dbReference>
<reference evidence="6" key="2">
    <citation type="submission" date="2025-08" db="UniProtKB">
        <authorList>
            <consortium name="Ensembl"/>
        </authorList>
    </citation>
    <scope>IDENTIFICATION</scope>
</reference>
<sequence length="122" mass="13508">MKFVYKEEHPFKKRRTGKKHPDRVPVIVENAPKARIGDLDQKKYLVPSDLTVVPQWVSSTRNTMKTSFSTLPTVTKVSTVCDAAAPELEGGLILQRGGLPFLTSSSKLKHHLPYAGPALLNV</sequence>
<dbReference type="Gene3D" id="3.10.20.90">
    <property type="entry name" value="Phosphatidylinositol 3-kinase Catalytic Subunit, Chain A, domain 1"/>
    <property type="match status" value="1"/>
</dbReference>
<dbReference type="Pfam" id="PF02991">
    <property type="entry name" value="ATG8"/>
    <property type="match status" value="1"/>
</dbReference>
<keyword evidence="5" id="KW-0072">Autophagy</keyword>
<dbReference type="SUPFAM" id="SSF54236">
    <property type="entry name" value="Ubiquitin-like"/>
    <property type="match status" value="1"/>
</dbReference>
<dbReference type="GeneTree" id="ENSGT00940000157496"/>
<dbReference type="PANTHER" id="PTHR10969">
    <property type="entry name" value="MICROTUBULE-ASSOCIATED PROTEINS 1A/1B LIGHT CHAIN 3-RELATED"/>
    <property type="match status" value="1"/>
</dbReference>
<evidence type="ECO:0000256" key="3">
    <source>
        <dbReference type="ARBA" id="ARBA00023136"/>
    </source>
</evidence>
<keyword evidence="4" id="KW-0449">Lipoprotein</keyword>